<dbReference type="SUPFAM" id="SSF53649">
    <property type="entry name" value="Alkaline phosphatase-like"/>
    <property type="match status" value="1"/>
</dbReference>
<name>X0XM61_9ZZZZ</name>
<dbReference type="InterPro" id="IPR050738">
    <property type="entry name" value="Sulfatase"/>
</dbReference>
<dbReference type="Pfam" id="PF00884">
    <property type="entry name" value="Sulfatase"/>
    <property type="match status" value="1"/>
</dbReference>
<dbReference type="EMBL" id="BARS01030815">
    <property type="protein sequence ID" value="GAG26031.1"/>
    <property type="molecule type" value="Genomic_DNA"/>
</dbReference>
<evidence type="ECO:0000259" key="2">
    <source>
        <dbReference type="Pfam" id="PF00884"/>
    </source>
</evidence>
<dbReference type="PANTHER" id="PTHR42693:SF33">
    <property type="entry name" value="ARYLSULFATASE"/>
    <property type="match status" value="1"/>
</dbReference>
<dbReference type="InterPro" id="IPR000917">
    <property type="entry name" value="Sulfatase_N"/>
</dbReference>
<accession>X0XM61</accession>
<sequence>MDIPNVLLITVHDLGNHLGCYGHTTVGSPTLDRLAAEGVRFANHFTTGVYCSPSRGSIVTGLHPHVNGLQGLAHHGWNLNPDVKTLPQMLKETEYTSVLIGHQHETPHGNLARLGYDEHVATEFKLADDVIPSALDFLNSRAKDIRPWFASLGLFEVHNPYDRYEHDDPDSIKVPPYVPDCPKAREDMAAFHGAIRHMDTRVGEVL</sequence>
<dbReference type="Gene3D" id="3.40.720.10">
    <property type="entry name" value="Alkaline Phosphatase, subunit A"/>
    <property type="match status" value="1"/>
</dbReference>
<dbReference type="GO" id="GO:0004065">
    <property type="term" value="F:arylsulfatase activity"/>
    <property type="evidence" value="ECO:0007669"/>
    <property type="project" value="TreeGrafter"/>
</dbReference>
<feature type="non-terminal residue" evidence="3">
    <location>
        <position position="206"/>
    </location>
</feature>
<reference evidence="3" key="1">
    <citation type="journal article" date="2014" name="Front. Microbiol.">
        <title>High frequency of phylogenetically diverse reductive dehalogenase-homologous genes in deep subseafloor sedimentary metagenomes.</title>
        <authorList>
            <person name="Kawai M."/>
            <person name="Futagami T."/>
            <person name="Toyoda A."/>
            <person name="Takaki Y."/>
            <person name="Nishi S."/>
            <person name="Hori S."/>
            <person name="Arai W."/>
            <person name="Tsubouchi T."/>
            <person name="Morono Y."/>
            <person name="Uchiyama I."/>
            <person name="Ito T."/>
            <person name="Fujiyama A."/>
            <person name="Inagaki F."/>
            <person name="Takami H."/>
        </authorList>
    </citation>
    <scope>NUCLEOTIDE SEQUENCE</scope>
    <source>
        <strain evidence="3">Expedition CK06-06</strain>
    </source>
</reference>
<feature type="domain" description="Sulfatase N-terminal" evidence="2">
    <location>
        <begin position="4"/>
        <end position="206"/>
    </location>
</feature>
<evidence type="ECO:0000256" key="1">
    <source>
        <dbReference type="ARBA" id="ARBA00008779"/>
    </source>
</evidence>
<proteinExistence type="inferred from homology"/>
<comment type="caution">
    <text evidence="3">The sequence shown here is derived from an EMBL/GenBank/DDBJ whole genome shotgun (WGS) entry which is preliminary data.</text>
</comment>
<protein>
    <recommendedName>
        <fullName evidence="2">Sulfatase N-terminal domain-containing protein</fullName>
    </recommendedName>
</protein>
<dbReference type="InterPro" id="IPR017850">
    <property type="entry name" value="Alkaline_phosphatase_core_sf"/>
</dbReference>
<dbReference type="AlphaFoldDB" id="X0XM61"/>
<dbReference type="PANTHER" id="PTHR42693">
    <property type="entry name" value="ARYLSULFATASE FAMILY MEMBER"/>
    <property type="match status" value="1"/>
</dbReference>
<comment type="similarity">
    <text evidence="1">Belongs to the sulfatase family.</text>
</comment>
<gene>
    <name evidence="3" type="ORF">S01H1_48015</name>
</gene>
<evidence type="ECO:0000313" key="3">
    <source>
        <dbReference type="EMBL" id="GAG26031.1"/>
    </source>
</evidence>
<organism evidence="3">
    <name type="scientific">marine sediment metagenome</name>
    <dbReference type="NCBI Taxonomy" id="412755"/>
    <lineage>
        <taxon>unclassified sequences</taxon>
        <taxon>metagenomes</taxon>
        <taxon>ecological metagenomes</taxon>
    </lineage>
</organism>